<dbReference type="EMBL" id="FNYY01000001">
    <property type="protein sequence ID" value="SEI66871.1"/>
    <property type="molecule type" value="Genomic_DNA"/>
</dbReference>
<keyword evidence="3" id="KW-0119">Carbohydrate metabolism</keyword>
<evidence type="ECO:0000256" key="3">
    <source>
        <dbReference type="ARBA" id="ARBA00023277"/>
    </source>
</evidence>
<dbReference type="GO" id="GO:0006006">
    <property type="term" value="P:glucose metabolic process"/>
    <property type="evidence" value="ECO:0007669"/>
    <property type="project" value="TreeGrafter"/>
</dbReference>
<proteinExistence type="inferred from homology"/>
<dbReference type="RefSeq" id="WP_074834745.1">
    <property type="nucleotide sequence ID" value="NZ_CATLQZ010000004.1"/>
</dbReference>
<reference evidence="4 5" key="1">
    <citation type="submission" date="2016-10" db="EMBL/GenBank/DDBJ databases">
        <authorList>
            <person name="Varghese N."/>
            <person name="Submissions S."/>
        </authorList>
    </citation>
    <scope>NUCLEOTIDE SEQUENCE [LARGE SCALE GENOMIC DNA]</scope>
    <source>
        <strain evidence="4 5">FF3</strain>
    </source>
</reference>
<dbReference type="CDD" id="cd09019">
    <property type="entry name" value="galactose_mutarotase_like"/>
    <property type="match status" value="1"/>
</dbReference>
<dbReference type="InterPro" id="IPR008183">
    <property type="entry name" value="Aldose_1/G6P_1-epimerase"/>
</dbReference>
<dbReference type="InterPro" id="IPR047215">
    <property type="entry name" value="Galactose_mutarotase-like"/>
</dbReference>
<organism evidence="4 5">
    <name type="scientific">Marinovum algicola</name>
    <dbReference type="NCBI Taxonomy" id="42444"/>
    <lineage>
        <taxon>Bacteria</taxon>
        <taxon>Pseudomonadati</taxon>
        <taxon>Pseudomonadota</taxon>
        <taxon>Alphaproteobacteria</taxon>
        <taxon>Rhodobacterales</taxon>
        <taxon>Roseobacteraceae</taxon>
        <taxon>Marinovum</taxon>
    </lineage>
</organism>
<dbReference type="GO" id="GO:0033499">
    <property type="term" value="P:galactose catabolic process via UDP-galactose, Leloir pathway"/>
    <property type="evidence" value="ECO:0007669"/>
    <property type="project" value="TreeGrafter"/>
</dbReference>
<comment type="similarity">
    <text evidence="1">Belongs to the aldose epimerase family.</text>
</comment>
<keyword evidence="5" id="KW-1185">Reference proteome</keyword>
<dbReference type="GeneID" id="80816817"/>
<evidence type="ECO:0000256" key="1">
    <source>
        <dbReference type="ARBA" id="ARBA00006206"/>
    </source>
</evidence>
<dbReference type="Proteomes" id="UP000182932">
    <property type="component" value="Unassembled WGS sequence"/>
</dbReference>
<evidence type="ECO:0000313" key="5">
    <source>
        <dbReference type="Proteomes" id="UP000182932"/>
    </source>
</evidence>
<dbReference type="Pfam" id="PF01263">
    <property type="entry name" value="Aldose_epim"/>
    <property type="match status" value="1"/>
</dbReference>
<dbReference type="Gene3D" id="2.70.98.10">
    <property type="match status" value="1"/>
</dbReference>
<dbReference type="PANTHER" id="PTHR10091:SF0">
    <property type="entry name" value="GALACTOSE MUTAROTASE"/>
    <property type="match status" value="1"/>
</dbReference>
<sequence>MAQRHITDLGIAPDGKVFQSITIGGGGLTARVLTFGAALQDLRLGGHDVPVVLGHAEPEAYFDNPGYLGAIVGRYANRIADGRFTLDGRGHQVDRNENGVQCLHGGSLGTSAQSWQLLESADDHVTLGLMLEDGHMGFPGALDLRCRYSTRGSTLTILLTGRSDATTYCNLASHAYYNLTGAADIKEHRLCITAERYLPVDARQIPLGAPADVAGTPFDFRTPAGLTAPLDHTFCRAEARTALGPAATLEAAGLHMTLETTEPGLHVYDGAALGRTNRPGLQGAPYGPHAGIALEPQAWPDAPNQSWASQALLRPGETWRSETRLSFERVS</sequence>
<keyword evidence="2" id="KW-0413">Isomerase</keyword>
<evidence type="ECO:0000256" key="2">
    <source>
        <dbReference type="ARBA" id="ARBA00023235"/>
    </source>
</evidence>
<dbReference type="GO" id="GO:0004034">
    <property type="term" value="F:aldose 1-epimerase activity"/>
    <property type="evidence" value="ECO:0007669"/>
    <property type="project" value="TreeGrafter"/>
</dbReference>
<comment type="caution">
    <text evidence="4">The sequence shown here is derived from an EMBL/GenBank/DDBJ whole genome shotgun (WGS) entry which is preliminary data.</text>
</comment>
<dbReference type="AlphaFoldDB" id="A0A975W721"/>
<dbReference type="InterPro" id="IPR014718">
    <property type="entry name" value="GH-type_carb-bd"/>
</dbReference>
<dbReference type="SUPFAM" id="SSF74650">
    <property type="entry name" value="Galactose mutarotase-like"/>
    <property type="match status" value="1"/>
</dbReference>
<evidence type="ECO:0000313" key="4">
    <source>
        <dbReference type="EMBL" id="SEI66871.1"/>
    </source>
</evidence>
<dbReference type="PANTHER" id="PTHR10091">
    <property type="entry name" value="ALDOSE-1-EPIMERASE"/>
    <property type="match status" value="1"/>
</dbReference>
<dbReference type="GO" id="GO:0030246">
    <property type="term" value="F:carbohydrate binding"/>
    <property type="evidence" value="ECO:0007669"/>
    <property type="project" value="InterPro"/>
</dbReference>
<protein>
    <submittedName>
        <fullName evidence="4">Aldose 1-epimerase</fullName>
    </submittedName>
</protein>
<dbReference type="InterPro" id="IPR011013">
    <property type="entry name" value="Gal_mutarotase_sf_dom"/>
</dbReference>
<gene>
    <name evidence="4" type="ORF">SAMN04487940_101551</name>
</gene>
<accession>A0A975W721</accession>
<name>A0A975W721_9RHOB</name>